<gene>
    <name evidence="3" type="ORF">OO017_05315</name>
</gene>
<dbReference type="Proteomes" id="UP001207228">
    <property type="component" value="Unassembled WGS sequence"/>
</dbReference>
<accession>A0ABT3RDA9</accession>
<keyword evidence="2" id="KW-0472">Membrane</keyword>
<feature type="region of interest" description="Disordered" evidence="1">
    <location>
        <begin position="1"/>
        <end position="24"/>
    </location>
</feature>
<comment type="caution">
    <text evidence="3">The sequence shown here is derived from an EMBL/GenBank/DDBJ whole genome shotgun (WGS) entry which is preliminary data.</text>
</comment>
<keyword evidence="4" id="KW-1185">Reference proteome</keyword>
<evidence type="ECO:0000256" key="1">
    <source>
        <dbReference type="SAM" id="MobiDB-lite"/>
    </source>
</evidence>
<evidence type="ECO:0000256" key="2">
    <source>
        <dbReference type="SAM" id="Phobius"/>
    </source>
</evidence>
<feature type="transmembrane region" description="Helical" evidence="2">
    <location>
        <begin position="60"/>
        <end position="82"/>
    </location>
</feature>
<dbReference type="EMBL" id="JAPFQO010000002">
    <property type="protein sequence ID" value="MCX2739357.1"/>
    <property type="molecule type" value="Genomic_DNA"/>
</dbReference>
<evidence type="ECO:0000313" key="3">
    <source>
        <dbReference type="EMBL" id="MCX2739357.1"/>
    </source>
</evidence>
<feature type="compositionally biased region" description="Basic and acidic residues" evidence="1">
    <location>
        <begin position="1"/>
        <end position="14"/>
    </location>
</feature>
<reference evidence="3 4" key="1">
    <citation type="submission" date="2022-11" db="EMBL/GenBank/DDBJ databases">
        <title>The characterization of three novel Bacteroidetes species and genomic analysis of their roles in tidal elemental geochemical cycles.</title>
        <authorList>
            <person name="Ma K.-J."/>
        </authorList>
    </citation>
    <scope>NUCLEOTIDE SEQUENCE [LARGE SCALE GENOMIC DNA]</scope>
    <source>
        <strain evidence="3 4">M82</strain>
    </source>
</reference>
<proteinExistence type="predicted"/>
<evidence type="ECO:0000313" key="4">
    <source>
        <dbReference type="Proteomes" id="UP001207228"/>
    </source>
</evidence>
<keyword evidence="2" id="KW-0812">Transmembrane</keyword>
<keyword evidence="2" id="KW-1133">Transmembrane helix</keyword>
<name>A0ABT3RDA9_9BACT</name>
<organism evidence="3 4">
    <name type="scientific">Pontibacter anaerobius</name>
    <dbReference type="NCBI Taxonomy" id="2993940"/>
    <lineage>
        <taxon>Bacteria</taxon>
        <taxon>Pseudomonadati</taxon>
        <taxon>Bacteroidota</taxon>
        <taxon>Cytophagia</taxon>
        <taxon>Cytophagales</taxon>
        <taxon>Hymenobacteraceae</taxon>
        <taxon>Pontibacter</taxon>
    </lineage>
</organism>
<protein>
    <submittedName>
        <fullName evidence="3">Uncharacterized protein</fullName>
    </submittedName>
</protein>
<sequence>MKPEDIDKLFKERLGNSSPTPPADLWSRLQERMEEDQEKPLVLLTPEAEQKKDGKQRFMWIYSSVAATLSLLLAVGVVFYNINTGTPEVSDTLTKYDSKLPQEIPAVETVPEVEQAPVATDQSMMAQTETPEDILPAEEKNIPTQATAEPKAASNLTKQPTKQKFIAKAEPKALQQETAAIATVSKATKKPDVQTAIAANTAPDAPAVEVAPVTKPAAVAANANLNAEPVEITIKRAVASQTDVAMASNEPTGNSKKQLAKNIFKQVRNLASGDGVELEVLGIRADRLALETQIGKQKISKVINL</sequence>
<dbReference type="RefSeq" id="WP_266051418.1">
    <property type="nucleotide sequence ID" value="NZ_JAPFQO010000002.1"/>
</dbReference>